<dbReference type="PANTHER" id="PTHR46436">
    <property type="entry name" value="CENTROSOMAL PROTEIN OF 76 KDA"/>
    <property type="match status" value="1"/>
</dbReference>
<evidence type="ECO:0008006" key="8">
    <source>
        <dbReference type="Google" id="ProtNLM"/>
    </source>
</evidence>
<evidence type="ECO:0000256" key="2">
    <source>
        <dbReference type="ARBA" id="ARBA00022490"/>
    </source>
</evidence>
<dbReference type="InterPro" id="IPR052299">
    <property type="entry name" value="CEP76"/>
</dbReference>
<keyword evidence="2" id="KW-0963">Cytoplasm</keyword>
<dbReference type="Pfam" id="PF24652">
    <property type="entry name" value="CEP76_C"/>
    <property type="match status" value="1"/>
</dbReference>
<dbReference type="InterPro" id="IPR056290">
    <property type="entry name" value="CEPT76/DRC7_peptidase-like_dom"/>
</dbReference>
<proteinExistence type="predicted"/>
<dbReference type="AlphaFoldDB" id="A0A8S9YFY6"/>
<feature type="domain" description="CEP76 C2" evidence="3">
    <location>
        <begin position="112"/>
        <end position="275"/>
    </location>
</feature>
<comment type="subcellular location">
    <subcellularLocation>
        <location evidence="1">Cytoplasm</location>
        <location evidence="1">Cytoskeleton</location>
        <location evidence="1">Microtubule organizing center</location>
        <location evidence="1">Centrosome</location>
    </subcellularLocation>
</comment>
<dbReference type="GO" id="GO:0005814">
    <property type="term" value="C:centriole"/>
    <property type="evidence" value="ECO:0007669"/>
    <property type="project" value="TreeGrafter"/>
</dbReference>
<dbReference type="PANTHER" id="PTHR46436:SF1">
    <property type="entry name" value="CENTROSOMAL PROTEIN OF 76 KDA"/>
    <property type="match status" value="1"/>
</dbReference>
<dbReference type="InterPro" id="IPR028926">
    <property type="entry name" value="CEP76-C2"/>
</dbReference>
<keyword evidence="7" id="KW-1185">Reference proteome</keyword>
<name>A0A8S9YFY6_9TREM</name>
<dbReference type="Pfam" id="PF24656">
    <property type="entry name" value="CEPT76_peptidase"/>
    <property type="match status" value="1"/>
</dbReference>
<evidence type="ECO:0000259" key="5">
    <source>
        <dbReference type="Pfam" id="PF24656"/>
    </source>
</evidence>
<dbReference type="OrthoDB" id="5527234at2759"/>
<evidence type="ECO:0000313" key="7">
    <source>
        <dbReference type="Proteomes" id="UP000822476"/>
    </source>
</evidence>
<accession>A0A8S9YFY6</accession>
<protein>
    <recommendedName>
        <fullName evidence="8">Centrosomal protein of 76 kDa</fullName>
    </recommendedName>
</protein>
<gene>
    <name evidence="6" type="ORF">EG68_07152</name>
</gene>
<evidence type="ECO:0000259" key="3">
    <source>
        <dbReference type="Pfam" id="PF15627"/>
    </source>
</evidence>
<dbReference type="InterPro" id="IPR056288">
    <property type="entry name" value="CEP76_C"/>
</dbReference>
<comment type="caution">
    <text evidence="6">The sequence shown here is derived from an EMBL/GenBank/DDBJ whole genome shotgun (WGS) entry which is preliminary data.</text>
</comment>
<dbReference type="Proteomes" id="UP000822476">
    <property type="component" value="Unassembled WGS sequence"/>
</dbReference>
<sequence>MSGLVVWRDLVNQAIIEEKNSIKVNEALNAIKNRDHHGDISLHRQHVLETLRSKGVIDIIISSLLQQITTTQKPLAFPFSASRKDYSLLNCNKHGVRKGMQTDLYFSNGIHNTVLFVELVKGRAFIEHLVNYDDYVKEEQGNVSSSLIVYLACGLHRFRSKEIPYTSEFDLQEVFPVQLTTDDFGMGSNRTTPQQLLLSKHPASKFIQVVLISQENNSFKRQLVASATVDWQRHIYTKSHSSSEPWSVMLSLELQSVDPDSKMTAGILDLRLSLIWPRDSPHPSAIERSSDLHDMTPPLLPPEVVDAHFGLESARISQREQSFTLYVRQWWKEFTMMREKLFSHRMIKIFALDENSKTQFVCNFVQPLSGQRILESPTMAARFVSTIPCGSCRGLGSGVREQWYSGLAFVARNRGDVHDHANLLCSLLLGFGLDAYVALGSRQPNSDLPSNAATPHYHAWVVTFLADSSTILFWDPVSGRRYVHQIRGGNCTHPYRTIGCLYSHEAFYANVQPTDHLEQCSFDISDPSLWRPMSKDVIASVVSQSNLALKRLGEPVQNLCNLSDQCESRLRALASDWRLAYLRSSERSQWQWDAQLSYLLTPILAAFEAEQLRLSGRPTAFHPHSANEDIETELNLSPLRQYVQEGFTFKAYPIQLLHTNPRRILDTSVRARLCREILACRGESICLGLRVRIYSYAEEATVTWVMFACVYKPLPP</sequence>
<dbReference type="Pfam" id="PF15627">
    <property type="entry name" value="CEP76-C2"/>
    <property type="match status" value="1"/>
</dbReference>
<evidence type="ECO:0000259" key="4">
    <source>
        <dbReference type="Pfam" id="PF24652"/>
    </source>
</evidence>
<dbReference type="GO" id="GO:0046599">
    <property type="term" value="P:regulation of centriole replication"/>
    <property type="evidence" value="ECO:0007669"/>
    <property type="project" value="TreeGrafter"/>
</dbReference>
<dbReference type="Gene3D" id="3.10.620.30">
    <property type="match status" value="1"/>
</dbReference>
<reference evidence="6" key="1">
    <citation type="submission" date="2019-07" db="EMBL/GenBank/DDBJ databases">
        <title>Annotation for the trematode Paragonimus miyazaki's.</title>
        <authorList>
            <person name="Choi Y.-J."/>
        </authorList>
    </citation>
    <scope>NUCLEOTIDE SEQUENCE</scope>
    <source>
        <strain evidence="6">Japan</strain>
    </source>
</reference>
<dbReference type="EMBL" id="JTDE01021005">
    <property type="protein sequence ID" value="KAF7233530.1"/>
    <property type="molecule type" value="Genomic_DNA"/>
</dbReference>
<feature type="domain" description="Centrosomal protein of 76 kDa C-terminal" evidence="4">
    <location>
        <begin position="581"/>
        <end position="712"/>
    </location>
</feature>
<feature type="domain" description="CEP76/DRC7 peptidase-like" evidence="5">
    <location>
        <begin position="401"/>
        <end position="533"/>
    </location>
</feature>
<evidence type="ECO:0000313" key="6">
    <source>
        <dbReference type="EMBL" id="KAF7233530.1"/>
    </source>
</evidence>
<dbReference type="GO" id="GO:0005813">
    <property type="term" value="C:centrosome"/>
    <property type="evidence" value="ECO:0007669"/>
    <property type="project" value="UniProtKB-SubCell"/>
</dbReference>
<evidence type="ECO:0000256" key="1">
    <source>
        <dbReference type="ARBA" id="ARBA00004300"/>
    </source>
</evidence>
<organism evidence="6 7">
    <name type="scientific">Paragonimus skrjabini miyazakii</name>
    <dbReference type="NCBI Taxonomy" id="59628"/>
    <lineage>
        <taxon>Eukaryota</taxon>
        <taxon>Metazoa</taxon>
        <taxon>Spiralia</taxon>
        <taxon>Lophotrochozoa</taxon>
        <taxon>Platyhelminthes</taxon>
        <taxon>Trematoda</taxon>
        <taxon>Digenea</taxon>
        <taxon>Plagiorchiida</taxon>
        <taxon>Troglotremata</taxon>
        <taxon>Troglotrematidae</taxon>
        <taxon>Paragonimus</taxon>
    </lineage>
</organism>